<feature type="transmembrane region" description="Helical" evidence="1">
    <location>
        <begin position="58"/>
        <end position="83"/>
    </location>
</feature>
<keyword evidence="1" id="KW-0812">Transmembrane</keyword>
<dbReference type="STRING" id="192904.SAMN04488514_102376"/>
<accession>A0A1G9M6P6</accession>
<feature type="transmembrane region" description="Helical" evidence="1">
    <location>
        <begin position="95"/>
        <end position="117"/>
    </location>
</feature>
<gene>
    <name evidence="2" type="ORF">SAMN04488514_102376</name>
</gene>
<dbReference type="EMBL" id="FNGV01000002">
    <property type="protein sequence ID" value="SDL69637.1"/>
    <property type="molecule type" value="Genomic_DNA"/>
</dbReference>
<keyword evidence="3" id="KW-1185">Reference proteome</keyword>
<keyword evidence="1" id="KW-1133">Transmembrane helix</keyword>
<protein>
    <recommendedName>
        <fullName evidence="4">DUF4271 domain-containing protein</fullName>
    </recommendedName>
</protein>
<reference evidence="2 3" key="1">
    <citation type="submission" date="2016-10" db="EMBL/GenBank/DDBJ databases">
        <authorList>
            <person name="de Groot N.N."/>
        </authorList>
    </citation>
    <scope>NUCLEOTIDE SEQUENCE [LARGE SCALE GENOMIC DNA]</scope>
    <source>
        <strain evidence="2 3">DSM 19886</strain>
    </source>
</reference>
<feature type="transmembrane region" description="Helical" evidence="1">
    <location>
        <begin position="194"/>
        <end position="216"/>
    </location>
</feature>
<evidence type="ECO:0000313" key="2">
    <source>
        <dbReference type="EMBL" id="SDL69637.1"/>
    </source>
</evidence>
<proteinExistence type="predicted"/>
<name>A0A1G9M6P6_9FLAO</name>
<dbReference type="Pfam" id="PF14093">
    <property type="entry name" value="DUF4271"/>
    <property type="match status" value="1"/>
</dbReference>
<dbReference type="Proteomes" id="UP000199440">
    <property type="component" value="Unassembled WGS sequence"/>
</dbReference>
<evidence type="ECO:0008006" key="4">
    <source>
        <dbReference type="Google" id="ProtNLM"/>
    </source>
</evidence>
<evidence type="ECO:0000313" key="3">
    <source>
        <dbReference type="Proteomes" id="UP000199440"/>
    </source>
</evidence>
<dbReference type="OrthoDB" id="1438590at2"/>
<feature type="transmembrane region" description="Helical" evidence="1">
    <location>
        <begin position="162"/>
        <end position="182"/>
    </location>
</feature>
<dbReference type="RefSeq" id="WP_089886769.1">
    <property type="nucleotide sequence ID" value="NZ_FNGV01000002.1"/>
</dbReference>
<sequence length="218" mass="25567">MEPILRAIPTADWMTMLIFGSLLFLVIAKSLFYSRFMNFIILPFNNKYIFMYNKKEKLLNWFHIFFTVFMITNFSLFVFLSWRAFFQPEYTSYPFIFPIILGGLLLFLLTKIFLQLGNGFIFNSNKIISDLVFKKLSYLNHSGIVMLLANIILCYIAKDSKIVIYTATFLIILINGIGWVTTVKNHQKFIANNFFYFILYLCALEIAPFIIIASYLTD</sequence>
<feature type="transmembrane region" description="Helical" evidence="1">
    <location>
        <begin position="138"/>
        <end position="156"/>
    </location>
</feature>
<dbReference type="InterPro" id="IPR025367">
    <property type="entry name" value="DUF4271"/>
</dbReference>
<feature type="transmembrane region" description="Helical" evidence="1">
    <location>
        <begin position="13"/>
        <end position="37"/>
    </location>
</feature>
<evidence type="ECO:0000256" key="1">
    <source>
        <dbReference type="SAM" id="Phobius"/>
    </source>
</evidence>
<keyword evidence="1" id="KW-0472">Membrane</keyword>
<organism evidence="2 3">
    <name type="scientific">Kriegella aquimaris</name>
    <dbReference type="NCBI Taxonomy" id="192904"/>
    <lineage>
        <taxon>Bacteria</taxon>
        <taxon>Pseudomonadati</taxon>
        <taxon>Bacteroidota</taxon>
        <taxon>Flavobacteriia</taxon>
        <taxon>Flavobacteriales</taxon>
        <taxon>Flavobacteriaceae</taxon>
        <taxon>Kriegella</taxon>
    </lineage>
</organism>
<dbReference type="AlphaFoldDB" id="A0A1G9M6P6"/>